<feature type="transmembrane region" description="Helical" evidence="1">
    <location>
        <begin position="36"/>
        <end position="53"/>
    </location>
</feature>
<feature type="transmembrane region" description="Helical" evidence="1">
    <location>
        <begin position="143"/>
        <end position="163"/>
    </location>
</feature>
<keyword evidence="1" id="KW-1133">Transmembrane helix</keyword>
<organism evidence="2 3">
    <name type="scientific">Antarctobacter heliothermus</name>
    <dbReference type="NCBI Taxonomy" id="74033"/>
    <lineage>
        <taxon>Bacteria</taxon>
        <taxon>Pseudomonadati</taxon>
        <taxon>Pseudomonadota</taxon>
        <taxon>Alphaproteobacteria</taxon>
        <taxon>Rhodobacterales</taxon>
        <taxon>Roseobacteraceae</taxon>
        <taxon>Antarctobacter</taxon>
    </lineage>
</organism>
<feature type="transmembrane region" description="Helical" evidence="1">
    <location>
        <begin position="112"/>
        <end position="131"/>
    </location>
</feature>
<keyword evidence="1" id="KW-0472">Membrane</keyword>
<dbReference type="RefSeq" id="WP_141135838.1">
    <property type="nucleotide sequence ID" value="NZ_FZON01000014.1"/>
</dbReference>
<protein>
    <submittedName>
        <fullName evidence="2">Uncharacterized protein</fullName>
    </submittedName>
</protein>
<proteinExistence type="predicted"/>
<dbReference type="OrthoDB" id="9853640at2"/>
<name>A0A239EB97_9RHOB</name>
<dbReference type="EMBL" id="FZON01000014">
    <property type="protein sequence ID" value="SNS42030.1"/>
    <property type="molecule type" value="Genomic_DNA"/>
</dbReference>
<evidence type="ECO:0000256" key="1">
    <source>
        <dbReference type="SAM" id="Phobius"/>
    </source>
</evidence>
<reference evidence="2 3" key="1">
    <citation type="submission" date="2017-06" db="EMBL/GenBank/DDBJ databases">
        <authorList>
            <person name="Kim H.J."/>
            <person name="Triplett B.A."/>
        </authorList>
    </citation>
    <scope>NUCLEOTIDE SEQUENCE [LARGE SCALE GENOMIC DNA]</scope>
    <source>
        <strain evidence="2 3">DSM 11445</strain>
    </source>
</reference>
<gene>
    <name evidence="2" type="ORF">SAMN04488078_101453</name>
</gene>
<evidence type="ECO:0000313" key="3">
    <source>
        <dbReference type="Proteomes" id="UP000198440"/>
    </source>
</evidence>
<dbReference type="Proteomes" id="UP000198440">
    <property type="component" value="Unassembled WGS sequence"/>
</dbReference>
<sequence>MTRLRSRARMLGWIALVALTLLAVWQGIGPAALRPGGWFGTLAAGLVLAVGLWPGRSARALPAAALATFLGGVLFSVLPQMQGQGAAVVLMLGAGGAACLSAFLFFEGRGAVGVAVLGGALHVGLIEVLTTPPMASPFALWPWSAPGLLAVWLVVGIGISLIAPRSAAAPRRAAKDNPRSAGSR</sequence>
<accession>A0A239EB97</accession>
<evidence type="ECO:0000313" key="2">
    <source>
        <dbReference type="EMBL" id="SNS42030.1"/>
    </source>
</evidence>
<dbReference type="AlphaFoldDB" id="A0A239EB97"/>
<feature type="transmembrane region" description="Helical" evidence="1">
    <location>
        <begin position="84"/>
        <end position="105"/>
    </location>
</feature>
<feature type="transmembrane region" description="Helical" evidence="1">
    <location>
        <begin position="60"/>
        <end position="78"/>
    </location>
</feature>
<keyword evidence="1" id="KW-0812">Transmembrane</keyword>